<organism evidence="7 8">
    <name type="scientific">Gilvimarinus xylanilyticus</name>
    <dbReference type="NCBI Taxonomy" id="2944139"/>
    <lineage>
        <taxon>Bacteria</taxon>
        <taxon>Pseudomonadati</taxon>
        <taxon>Pseudomonadota</taxon>
        <taxon>Gammaproteobacteria</taxon>
        <taxon>Cellvibrionales</taxon>
        <taxon>Cellvibrionaceae</taxon>
        <taxon>Gilvimarinus</taxon>
    </lineage>
</organism>
<name>A0A9X2I393_9GAMM</name>
<dbReference type="InterPro" id="IPR006129">
    <property type="entry name" value="AdhesinB"/>
</dbReference>
<evidence type="ECO:0000256" key="4">
    <source>
        <dbReference type="ARBA" id="ARBA00022729"/>
    </source>
</evidence>
<dbReference type="InterPro" id="IPR006127">
    <property type="entry name" value="ZnuA-like"/>
</dbReference>
<dbReference type="Gene3D" id="3.40.50.1980">
    <property type="entry name" value="Nitrogenase molybdenum iron protein domain"/>
    <property type="match status" value="2"/>
</dbReference>
<dbReference type="PANTHER" id="PTHR42953">
    <property type="entry name" value="HIGH-AFFINITY ZINC UPTAKE SYSTEM PROTEIN ZNUA-RELATED"/>
    <property type="match status" value="1"/>
</dbReference>
<proteinExistence type="inferred from homology"/>
<dbReference type="RefSeq" id="WP_253968313.1">
    <property type="nucleotide sequence ID" value="NZ_JAMFTH010000003.1"/>
</dbReference>
<evidence type="ECO:0000256" key="3">
    <source>
        <dbReference type="ARBA" id="ARBA00022448"/>
    </source>
</evidence>
<dbReference type="EMBL" id="JAMFTH010000003">
    <property type="protein sequence ID" value="MCP8900023.1"/>
    <property type="molecule type" value="Genomic_DNA"/>
</dbReference>
<keyword evidence="8" id="KW-1185">Reference proteome</keyword>
<keyword evidence="3" id="KW-0813">Transport</keyword>
<dbReference type="PRINTS" id="PR00691">
    <property type="entry name" value="ADHESINB"/>
</dbReference>
<evidence type="ECO:0000256" key="5">
    <source>
        <dbReference type="ARBA" id="ARBA00022906"/>
    </source>
</evidence>
<evidence type="ECO:0000313" key="8">
    <source>
        <dbReference type="Proteomes" id="UP001139319"/>
    </source>
</evidence>
<gene>
    <name evidence="7" type="ORF">M6D89_12005</name>
</gene>
<accession>A0A9X2I393</accession>
<keyword evidence="5" id="KW-0862">Zinc</keyword>
<dbReference type="GO" id="GO:0007155">
    <property type="term" value="P:cell adhesion"/>
    <property type="evidence" value="ECO:0007669"/>
    <property type="project" value="InterPro"/>
</dbReference>
<protein>
    <recommendedName>
        <fullName evidence="2">High-affinity zinc uptake system protein ZnuA</fullName>
    </recommendedName>
</protein>
<keyword evidence="4 6" id="KW-0732">Signal</keyword>
<feature type="signal peptide" evidence="6">
    <location>
        <begin position="1"/>
        <end position="30"/>
    </location>
</feature>
<evidence type="ECO:0000313" key="7">
    <source>
        <dbReference type="EMBL" id="MCP8900023.1"/>
    </source>
</evidence>
<comment type="caution">
    <text evidence="7">The sequence shown here is derived from an EMBL/GenBank/DDBJ whole genome shotgun (WGS) entry which is preliminary data.</text>
</comment>
<evidence type="ECO:0000256" key="1">
    <source>
        <dbReference type="ARBA" id="ARBA00011028"/>
    </source>
</evidence>
<feature type="chain" id="PRO_5040818481" description="High-affinity zinc uptake system protein ZnuA" evidence="6">
    <location>
        <begin position="31"/>
        <end position="308"/>
    </location>
</feature>
<keyword evidence="5" id="KW-0406">Ion transport</keyword>
<dbReference type="Proteomes" id="UP001139319">
    <property type="component" value="Unassembled WGS sequence"/>
</dbReference>
<evidence type="ECO:0000256" key="6">
    <source>
        <dbReference type="SAM" id="SignalP"/>
    </source>
</evidence>
<reference evidence="7" key="1">
    <citation type="submission" date="2022-05" db="EMBL/GenBank/DDBJ databases">
        <authorList>
            <person name="Sun H.-N."/>
        </authorList>
    </citation>
    <scope>NUCLEOTIDE SEQUENCE</scope>
    <source>
        <strain evidence="7">HB14</strain>
    </source>
</reference>
<evidence type="ECO:0000256" key="2">
    <source>
        <dbReference type="ARBA" id="ARBA00015915"/>
    </source>
</evidence>
<reference evidence="7" key="2">
    <citation type="submission" date="2023-01" db="EMBL/GenBank/DDBJ databases">
        <title>Gilvimarinus xylanilyticus HB14 isolated from Caulerpa lentillifera aquaculture base in Hainan, China.</title>
        <authorList>
            <person name="Zhang Y.-J."/>
        </authorList>
    </citation>
    <scope>NUCLEOTIDE SEQUENCE</scope>
    <source>
        <strain evidence="7">HB14</strain>
    </source>
</reference>
<sequence>MLSPLFPRIVAAWRALVLLAATAMSSQVYAQPLELVTSIKPLALIAREITAEDDQVVTLLPPGVSPHAYNLRMSDRRLLDDADLLLWVGPELETFLRKPLQSQAQKLLTLSELAGLEWPEAGASHDHDHDHHHHGDGADMHLWLNPRNAVVVARALGERLAELRPANAVDYRRRVEAFAAQIDLLDAELENMLSKVKDQGFAVYHDGYRHFVDHFGLNQVDFVSLTPEQTPGARHLYHLQQHLGAEAVCLFTEPYADTRAARDLAHKLDLRSAELDPLAANERANTYAELLMRLGQSFSACLAASKGG</sequence>
<dbReference type="GO" id="GO:0006829">
    <property type="term" value="P:zinc ion transport"/>
    <property type="evidence" value="ECO:0007669"/>
    <property type="project" value="UniProtKB-KW"/>
</dbReference>
<dbReference type="InterPro" id="IPR050492">
    <property type="entry name" value="Bact_metal-bind_prot9"/>
</dbReference>
<dbReference type="Pfam" id="PF01297">
    <property type="entry name" value="ZnuA"/>
    <property type="match status" value="1"/>
</dbReference>
<keyword evidence="5" id="KW-0864">Zinc transport</keyword>
<dbReference type="GO" id="GO:0046872">
    <property type="term" value="F:metal ion binding"/>
    <property type="evidence" value="ECO:0007669"/>
    <property type="project" value="InterPro"/>
</dbReference>
<dbReference type="SUPFAM" id="SSF53807">
    <property type="entry name" value="Helical backbone' metal receptor"/>
    <property type="match status" value="1"/>
</dbReference>
<comment type="similarity">
    <text evidence="1">Belongs to the bacterial solute-binding protein 9 family.</text>
</comment>
<dbReference type="PANTHER" id="PTHR42953:SF3">
    <property type="entry name" value="HIGH-AFFINITY ZINC UPTAKE SYSTEM PROTEIN ZNUA"/>
    <property type="match status" value="1"/>
</dbReference>
<dbReference type="AlphaFoldDB" id="A0A9X2I393"/>